<feature type="region of interest" description="Disordered" evidence="1">
    <location>
        <begin position="1"/>
        <end position="43"/>
    </location>
</feature>
<dbReference type="CDD" id="cd09917">
    <property type="entry name" value="F-box_SF"/>
    <property type="match status" value="1"/>
</dbReference>
<dbReference type="Proteomes" id="UP000027265">
    <property type="component" value="Unassembled WGS sequence"/>
</dbReference>
<accession>A0A067PZN1</accession>
<dbReference type="EMBL" id="KL197716">
    <property type="protein sequence ID" value="KDQ59335.1"/>
    <property type="molecule type" value="Genomic_DNA"/>
</dbReference>
<protein>
    <recommendedName>
        <fullName evidence="2">F-box domain-containing protein</fullName>
    </recommendedName>
</protein>
<dbReference type="PROSITE" id="PS50181">
    <property type="entry name" value="FBOX"/>
    <property type="match status" value="1"/>
</dbReference>
<feature type="compositionally biased region" description="Basic residues" evidence="1">
    <location>
        <begin position="23"/>
        <end position="41"/>
    </location>
</feature>
<dbReference type="OrthoDB" id="3220023at2759"/>
<dbReference type="InterPro" id="IPR001810">
    <property type="entry name" value="F-box_dom"/>
</dbReference>
<dbReference type="HOGENOM" id="CLU_011993_0_0_1"/>
<dbReference type="AlphaFoldDB" id="A0A067PZN1"/>
<keyword evidence="4" id="KW-1185">Reference proteome</keyword>
<reference evidence="4" key="1">
    <citation type="journal article" date="2014" name="Proc. Natl. Acad. Sci. U.S.A.">
        <title>Extensive sampling of basidiomycete genomes demonstrates inadequacy of the white-rot/brown-rot paradigm for wood decay fungi.</title>
        <authorList>
            <person name="Riley R."/>
            <person name="Salamov A.A."/>
            <person name="Brown D.W."/>
            <person name="Nagy L.G."/>
            <person name="Floudas D."/>
            <person name="Held B.W."/>
            <person name="Levasseur A."/>
            <person name="Lombard V."/>
            <person name="Morin E."/>
            <person name="Otillar R."/>
            <person name="Lindquist E.A."/>
            <person name="Sun H."/>
            <person name="LaButti K.M."/>
            <person name="Schmutz J."/>
            <person name="Jabbour D."/>
            <person name="Luo H."/>
            <person name="Baker S.E."/>
            <person name="Pisabarro A.G."/>
            <person name="Walton J.D."/>
            <person name="Blanchette R.A."/>
            <person name="Henrissat B."/>
            <person name="Martin F."/>
            <person name="Cullen D."/>
            <person name="Hibbett D.S."/>
            <person name="Grigoriev I.V."/>
        </authorList>
    </citation>
    <scope>NUCLEOTIDE SEQUENCE [LARGE SCALE GENOMIC DNA]</scope>
    <source>
        <strain evidence="4">MUCL 33604</strain>
    </source>
</reference>
<gene>
    <name evidence="3" type="ORF">JAAARDRAFT_78089</name>
</gene>
<feature type="domain" description="F-box" evidence="2">
    <location>
        <begin position="53"/>
        <end position="104"/>
    </location>
</feature>
<proteinExistence type="predicted"/>
<organism evidence="3 4">
    <name type="scientific">Jaapia argillacea MUCL 33604</name>
    <dbReference type="NCBI Taxonomy" id="933084"/>
    <lineage>
        <taxon>Eukaryota</taxon>
        <taxon>Fungi</taxon>
        <taxon>Dikarya</taxon>
        <taxon>Basidiomycota</taxon>
        <taxon>Agaricomycotina</taxon>
        <taxon>Agaricomycetes</taxon>
        <taxon>Agaricomycetidae</taxon>
        <taxon>Jaapiales</taxon>
        <taxon>Jaapiaceae</taxon>
        <taxon>Jaapia</taxon>
    </lineage>
</organism>
<sequence>MASSSSVAELSVPQPITVDPRPSKKRFKTTHKPSRKKRCRSKLTSSIAPPQPFCALANIPLELLAEILSHVSSTKEILALARTSKYFCHTLVADQTSGFIWRKARENAEPEPIPPPTTPNWVGRESAYAAFLWDGGECEICKKHTPKMYTSFSLRVRLCGNGQCMTAWNRTLNFVPAIEWIPALESNQVFIGAEPNVTQYYPQEMVFHRRGDYDAQALEDCEAALNVRNLEDLTKLREKEARKMTLIMELAVQLFKWKEKWTDMKNEVKKRNEALLKATALREGWEYWDLKSSQTFGLLLRTRNSSLEDITEADLDRLLPTISTEIFNTLEHRKRGAAEAVYRKHCEAIAAHYQRLRSSESLAGRVMPSLQEFRRLPVVKVVQSRRAAGATVNAQDVNTGVRDALKGVDLAAELKSKTPTLLSALIMNEVQTWRDAAESLVCQKLLGYTKDSEKGEWRNLSKNKLNPVERLDARFNCKKCGKTSGKYVELGCLDFSGVCSHSCIGLDEQGKGAKPWSVEQFEVDKPAVQAVTELLKVCGVEAEDPNSISAIKALGNTILCLSCKNAPIVMNFDNLLRHCRRHAETQLQVLTNIEAEAILRQHPLTLGLHAKITDPSWSNIAKRTAKVFGCRHCVKPSHEPAIQPRTAPEVQPEAESGEIVAVNPDTLQIKPQKKVVLWDYNALRSHMKGKHSLEQFGDEDFFMVEGGQVW</sequence>
<dbReference type="InParanoid" id="A0A067PZN1"/>
<evidence type="ECO:0000313" key="3">
    <source>
        <dbReference type="EMBL" id="KDQ59335.1"/>
    </source>
</evidence>
<dbReference type="InterPro" id="IPR036047">
    <property type="entry name" value="F-box-like_dom_sf"/>
</dbReference>
<evidence type="ECO:0000256" key="1">
    <source>
        <dbReference type="SAM" id="MobiDB-lite"/>
    </source>
</evidence>
<dbReference type="SUPFAM" id="SSF81383">
    <property type="entry name" value="F-box domain"/>
    <property type="match status" value="1"/>
</dbReference>
<evidence type="ECO:0000259" key="2">
    <source>
        <dbReference type="PROSITE" id="PS50181"/>
    </source>
</evidence>
<evidence type="ECO:0000313" key="4">
    <source>
        <dbReference type="Proteomes" id="UP000027265"/>
    </source>
</evidence>
<name>A0A067PZN1_9AGAM</name>